<keyword evidence="7" id="KW-1185">Reference proteome</keyword>
<evidence type="ECO:0000313" key="10">
    <source>
        <dbReference type="RefSeq" id="XP_026743554.1"/>
    </source>
</evidence>
<evidence type="ECO:0000256" key="4">
    <source>
        <dbReference type="ARBA" id="ARBA00023136"/>
    </source>
</evidence>
<reference evidence="8 9" key="1">
    <citation type="submission" date="2025-04" db="UniProtKB">
        <authorList>
            <consortium name="RefSeq"/>
        </authorList>
    </citation>
    <scope>IDENTIFICATION</scope>
</reference>
<sequence length="456" mass="51358">MSQKAGPRPSRDFKNVATTQEEEDAYDFLKHRTHVKLTSVFGSVAHIVKGALGGGILSGHVAYMKAGVGVAVPLNVIFGAYMAYCLHLLVWSSQVLYKRTRIPSMSYSDVGEAAMMCSRFPTLKKVARFFRYTIDGIICLDLFGSCCCYLIIISKQLKQLVEDTHASSFEGSFPGYPGLRVYMGCMIPLIVVICMIRHLKYLAPFSIGANIVIVFCIMLAVYYAFDYNPAFENMTLATTAYNTFEFIGMTVFSMSCAGVVIAIENNMREPYRFPQTLFIGMSLIVLCTFLVSFFGYAAFLEKCESPITINFPMSLSDKFLKAAIALMIYVTFALNFFVPFNLCFYYLKQRHPVPKRPQWELVYRAIFVCGIGTIAIVFPEINAIMGFLGTFCLSNMAFIWPNVINLLVIWDRPGLGHMNWRFWRAIVLICIGIFIFICGSLVNAMELVSVFIEMNL</sequence>
<feature type="transmembrane region" description="Helical" evidence="5">
    <location>
        <begin position="129"/>
        <end position="153"/>
    </location>
</feature>
<dbReference type="RefSeq" id="XP_026743554.1">
    <property type="nucleotide sequence ID" value="XM_026887753.1"/>
</dbReference>
<feature type="transmembrane region" description="Helical" evidence="5">
    <location>
        <begin position="40"/>
        <end position="64"/>
    </location>
</feature>
<name>A0A7E5WSJ3_TRINI</name>
<dbReference type="GeneID" id="113505170"/>
<dbReference type="PANTHER" id="PTHR22950:SF460">
    <property type="entry name" value="PROTON-COUPLED AMINO ACID TRANSPORTER 4-LIKE PROTEIN"/>
    <property type="match status" value="1"/>
</dbReference>
<organism evidence="7 10">
    <name type="scientific">Trichoplusia ni</name>
    <name type="common">Cabbage looper</name>
    <dbReference type="NCBI Taxonomy" id="7111"/>
    <lineage>
        <taxon>Eukaryota</taxon>
        <taxon>Metazoa</taxon>
        <taxon>Ecdysozoa</taxon>
        <taxon>Arthropoda</taxon>
        <taxon>Hexapoda</taxon>
        <taxon>Insecta</taxon>
        <taxon>Pterygota</taxon>
        <taxon>Neoptera</taxon>
        <taxon>Endopterygota</taxon>
        <taxon>Lepidoptera</taxon>
        <taxon>Glossata</taxon>
        <taxon>Ditrysia</taxon>
        <taxon>Noctuoidea</taxon>
        <taxon>Noctuidae</taxon>
        <taxon>Plusiinae</taxon>
        <taxon>Trichoplusia</taxon>
    </lineage>
</organism>
<keyword evidence="2 5" id="KW-0812">Transmembrane</keyword>
<dbReference type="OrthoDB" id="2417221at2759"/>
<evidence type="ECO:0000256" key="2">
    <source>
        <dbReference type="ARBA" id="ARBA00022692"/>
    </source>
</evidence>
<evidence type="ECO:0000256" key="3">
    <source>
        <dbReference type="ARBA" id="ARBA00022989"/>
    </source>
</evidence>
<evidence type="ECO:0000256" key="5">
    <source>
        <dbReference type="SAM" id="Phobius"/>
    </source>
</evidence>
<dbReference type="KEGG" id="tnl:113505170"/>
<gene>
    <name evidence="8 9 10" type="primary">LOC113505170</name>
</gene>
<keyword evidence="3 5" id="KW-1133">Transmembrane helix</keyword>
<evidence type="ECO:0000313" key="8">
    <source>
        <dbReference type="RefSeq" id="XP_026743552.1"/>
    </source>
</evidence>
<feature type="domain" description="Amino acid transporter transmembrane" evidence="6">
    <location>
        <begin position="38"/>
        <end position="440"/>
    </location>
</feature>
<feature type="transmembrane region" description="Helical" evidence="5">
    <location>
        <begin position="384"/>
        <end position="410"/>
    </location>
</feature>
<feature type="transmembrane region" description="Helical" evidence="5">
    <location>
        <begin position="173"/>
        <end position="194"/>
    </location>
</feature>
<feature type="transmembrane region" description="Helical" evidence="5">
    <location>
        <begin position="276"/>
        <end position="299"/>
    </location>
</feature>
<evidence type="ECO:0000313" key="9">
    <source>
        <dbReference type="RefSeq" id="XP_026743553.1"/>
    </source>
</evidence>
<comment type="subcellular location">
    <subcellularLocation>
        <location evidence="1">Membrane</location>
        <topology evidence="1">Multi-pass membrane protein</topology>
    </subcellularLocation>
</comment>
<evidence type="ECO:0000259" key="6">
    <source>
        <dbReference type="Pfam" id="PF01490"/>
    </source>
</evidence>
<evidence type="ECO:0000256" key="1">
    <source>
        <dbReference type="ARBA" id="ARBA00004141"/>
    </source>
</evidence>
<evidence type="ECO:0000313" key="7">
    <source>
        <dbReference type="Proteomes" id="UP000322000"/>
    </source>
</evidence>
<accession>A0A7E5WSJ3</accession>
<dbReference type="Proteomes" id="UP000322000">
    <property type="component" value="Chromosome 24"/>
</dbReference>
<dbReference type="GO" id="GO:0015179">
    <property type="term" value="F:L-amino acid transmembrane transporter activity"/>
    <property type="evidence" value="ECO:0007669"/>
    <property type="project" value="TreeGrafter"/>
</dbReference>
<dbReference type="Pfam" id="PF01490">
    <property type="entry name" value="Aa_trans"/>
    <property type="match status" value="1"/>
</dbReference>
<proteinExistence type="predicted"/>
<dbReference type="RefSeq" id="XP_026743552.1">
    <property type="nucleotide sequence ID" value="XM_026887751.1"/>
</dbReference>
<feature type="transmembrane region" description="Helical" evidence="5">
    <location>
        <begin position="201"/>
        <end position="224"/>
    </location>
</feature>
<dbReference type="GO" id="GO:0005774">
    <property type="term" value="C:vacuolar membrane"/>
    <property type="evidence" value="ECO:0007669"/>
    <property type="project" value="TreeGrafter"/>
</dbReference>
<feature type="transmembrane region" description="Helical" evidence="5">
    <location>
        <begin position="70"/>
        <end position="91"/>
    </location>
</feature>
<feature type="transmembrane region" description="Helical" evidence="5">
    <location>
        <begin position="244"/>
        <end position="264"/>
    </location>
</feature>
<feature type="transmembrane region" description="Helical" evidence="5">
    <location>
        <begin position="361"/>
        <end position="378"/>
    </location>
</feature>
<dbReference type="InterPro" id="IPR013057">
    <property type="entry name" value="AA_transpt_TM"/>
</dbReference>
<protein>
    <submittedName>
        <fullName evidence="8 9">Proton-coupled amino acid transporter-like protein CG1139</fullName>
    </submittedName>
</protein>
<dbReference type="PANTHER" id="PTHR22950">
    <property type="entry name" value="AMINO ACID TRANSPORTER"/>
    <property type="match status" value="1"/>
</dbReference>
<feature type="transmembrane region" description="Helical" evidence="5">
    <location>
        <begin position="319"/>
        <end position="340"/>
    </location>
</feature>
<dbReference type="AlphaFoldDB" id="A0A7E5WSJ3"/>
<feature type="transmembrane region" description="Helical" evidence="5">
    <location>
        <begin position="422"/>
        <end position="442"/>
    </location>
</feature>
<keyword evidence="4 5" id="KW-0472">Membrane</keyword>
<dbReference type="RefSeq" id="XP_026743553.1">
    <property type="nucleotide sequence ID" value="XM_026887752.1"/>
</dbReference>